<organism evidence="15 16">
    <name type="scientific">Croceitalea rosinachiae</name>
    <dbReference type="NCBI Taxonomy" id="3075596"/>
    <lineage>
        <taxon>Bacteria</taxon>
        <taxon>Pseudomonadati</taxon>
        <taxon>Bacteroidota</taxon>
        <taxon>Flavobacteriia</taxon>
        <taxon>Flavobacteriales</taxon>
        <taxon>Flavobacteriaceae</taxon>
        <taxon>Croceitalea</taxon>
    </lineage>
</organism>
<comment type="catalytic activity">
    <reaction evidence="12 13">
        <text>L-threonine + hydrogencarbonate + ATP = L-threonylcarbamoyladenylate + diphosphate + H2O</text>
        <dbReference type="Rhea" id="RHEA:36407"/>
        <dbReference type="ChEBI" id="CHEBI:15377"/>
        <dbReference type="ChEBI" id="CHEBI:17544"/>
        <dbReference type="ChEBI" id="CHEBI:30616"/>
        <dbReference type="ChEBI" id="CHEBI:33019"/>
        <dbReference type="ChEBI" id="CHEBI:57926"/>
        <dbReference type="ChEBI" id="CHEBI:73682"/>
        <dbReference type="EC" id="2.7.7.87"/>
    </reaction>
</comment>
<dbReference type="PANTHER" id="PTHR17490">
    <property type="entry name" value="SUA5"/>
    <property type="match status" value="1"/>
</dbReference>
<evidence type="ECO:0000256" key="8">
    <source>
        <dbReference type="ARBA" id="ARBA00022695"/>
    </source>
</evidence>
<dbReference type="InterPro" id="IPR010923">
    <property type="entry name" value="T(6)A37_SUA5"/>
</dbReference>
<dbReference type="GO" id="GO:0061710">
    <property type="term" value="F:L-threonylcarbamoyladenylate synthase"/>
    <property type="evidence" value="ECO:0007669"/>
    <property type="project" value="UniProtKB-EC"/>
</dbReference>
<proteinExistence type="inferred from homology"/>
<keyword evidence="16" id="KW-1185">Reference proteome</keyword>
<dbReference type="RefSeq" id="WP_311350303.1">
    <property type="nucleotide sequence ID" value="NZ_JAVRHR010000001.1"/>
</dbReference>
<dbReference type="Gene3D" id="3.40.50.11030">
    <property type="entry name" value="Threonylcarbamoyl-AMP synthase, C-terminal domain"/>
    <property type="match status" value="1"/>
</dbReference>
<dbReference type="EC" id="2.7.7.87" evidence="3 13"/>
<feature type="domain" description="YrdC-like" evidence="14">
    <location>
        <begin position="5"/>
        <end position="192"/>
    </location>
</feature>
<evidence type="ECO:0000256" key="7">
    <source>
        <dbReference type="ARBA" id="ARBA00022694"/>
    </source>
</evidence>
<evidence type="ECO:0000313" key="16">
    <source>
        <dbReference type="Proteomes" id="UP001255246"/>
    </source>
</evidence>
<sequence length="324" mass="35802">MASLTKNIDDVKVILDAGELVAIPTETVYGLAAKATDTLAIKKIFETKGRPSTNPLILHFASLDSILPYIDSITEDVRLLADTFWPGPLTLLMPKSDLVPEIITAGLPRVAVRVPNHPMTLELLQRLDYPLAAPSANPSGYISPTNPSHVEKQLGTKIKMILDGGNCIKGLESTILGWDEHHRPILYRQGVITKEDLETTLKKELQFHQSGSTILEAPGMLSSHYAPHTKTIVTIDIEKRIEQYKGLNIGLIKAYQSYDGFVSIKKEIVLSPTRSLDEVAKNLYAAMHELDMLQLDLILIEEVPNVGIGLAINDRLRRSSTNNK</sequence>
<dbReference type="InterPro" id="IPR050156">
    <property type="entry name" value="TC-AMP_synthase_SUA5"/>
</dbReference>
<comment type="subcellular location">
    <subcellularLocation>
        <location evidence="1 13">Cytoplasm</location>
    </subcellularLocation>
</comment>
<dbReference type="InterPro" id="IPR038385">
    <property type="entry name" value="Sua5/YwlC_C"/>
</dbReference>
<evidence type="ECO:0000256" key="5">
    <source>
        <dbReference type="ARBA" id="ARBA00022490"/>
    </source>
</evidence>
<keyword evidence="6 13" id="KW-0808">Transferase</keyword>
<name>A0ABU3A992_9FLAO</name>
<dbReference type="InterPro" id="IPR006070">
    <property type="entry name" value="Sua5-like_dom"/>
</dbReference>
<dbReference type="EMBL" id="JAVRHR010000001">
    <property type="protein sequence ID" value="MDT0606759.1"/>
    <property type="molecule type" value="Genomic_DNA"/>
</dbReference>
<comment type="similarity">
    <text evidence="2 13">Belongs to the SUA5 family.</text>
</comment>
<keyword evidence="9 13" id="KW-0547">Nucleotide-binding</keyword>
<dbReference type="Pfam" id="PF01300">
    <property type="entry name" value="Sua5_yciO_yrdC"/>
    <property type="match status" value="1"/>
</dbReference>
<dbReference type="InterPro" id="IPR017945">
    <property type="entry name" value="DHBP_synth_RibB-like_a/b_dom"/>
</dbReference>
<dbReference type="PANTHER" id="PTHR17490:SF16">
    <property type="entry name" value="THREONYLCARBAMOYL-AMP SYNTHASE"/>
    <property type="match status" value="1"/>
</dbReference>
<dbReference type="SUPFAM" id="SSF55821">
    <property type="entry name" value="YrdC/RibB"/>
    <property type="match status" value="1"/>
</dbReference>
<evidence type="ECO:0000256" key="1">
    <source>
        <dbReference type="ARBA" id="ARBA00004496"/>
    </source>
</evidence>
<evidence type="ECO:0000256" key="3">
    <source>
        <dbReference type="ARBA" id="ARBA00012584"/>
    </source>
</evidence>
<dbReference type="PROSITE" id="PS51163">
    <property type="entry name" value="YRDC"/>
    <property type="match status" value="1"/>
</dbReference>
<evidence type="ECO:0000256" key="2">
    <source>
        <dbReference type="ARBA" id="ARBA00007663"/>
    </source>
</evidence>
<dbReference type="Proteomes" id="UP001255246">
    <property type="component" value="Unassembled WGS sequence"/>
</dbReference>
<dbReference type="NCBIfam" id="TIGR00057">
    <property type="entry name" value="L-threonylcarbamoyladenylate synthase"/>
    <property type="match status" value="1"/>
</dbReference>
<comment type="function">
    <text evidence="13">Required for the formation of a threonylcarbamoyl group on adenosine at position 37 (t(6)A37) in tRNAs that read codons beginning with adenine.</text>
</comment>
<evidence type="ECO:0000256" key="4">
    <source>
        <dbReference type="ARBA" id="ARBA00015492"/>
    </source>
</evidence>
<dbReference type="PIRSF" id="PIRSF004930">
    <property type="entry name" value="Tln_factor_SUA5"/>
    <property type="match status" value="1"/>
</dbReference>
<evidence type="ECO:0000256" key="9">
    <source>
        <dbReference type="ARBA" id="ARBA00022741"/>
    </source>
</evidence>
<comment type="caution">
    <text evidence="15">The sequence shown here is derived from an EMBL/GenBank/DDBJ whole genome shotgun (WGS) entry which is preliminary data.</text>
</comment>
<keyword evidence="8 13" id="KW-0548">Nucleotidyltransferase</keyword>
<evidence type="ECO:0000256" key="12">
    <source>
        <dbReference type="ARBA" id="ARBA00048366"/>
    </source>
</evidence>
<evidence type="ECO:0000259" key="14">
    <source>
        <dbReference type="PROSITE" id="PS51163"/>
    </source>
</evidence>
<accession>A0ABU3A992</accession>
<evidence type="ECO:0000313" key="15">
    <source>
        <dbReference type="EMBL" id="MDT0606759.1"/>
    </source>
</evidence>
<dbReference type="Gene3D" id="3.90.870.10">
    <property type="entry name" value="DHBP synthase"/>
    <property type="match status" value="1"/>
</dbReference>
<dbReference type="Pfam" id="PF03481">
    <property type="entry name" value="Sua5_C"/>
    <property type="match status" value="1"/>
</dbReference>
<keyword evidence="7 13" id="KW-0819">tRNA processing</keyword>
<keyword evidence="10 13" id="KW-0067">ATP-binding</keyword>
<keyword evidence="5 13" id="KW-0963">Cytoplasm</keyword>
<protein>
    <recommendedName>
        <fullName evidence="4 13">Threonylcarbamoyl-AMP synthase</fullName>
        <shortName evidence="13">TC-AMP synthase</shortName>
        <ecNumber evidence="3 13">2.7.7.87</ecNumber>
    </recommendedName>
    <alternativeName>
        <fullName evidence="11 13">L-threonylcarbamoyladenylate synthase</fullName>
    </alternativeName>
</protein>
<gene>
    <name evidence="15" type="ORF">RM706_06945</name>
</gene>
<evidence type="ECO:0000256" key="11">
    <source>
        <dbReference type="ARBA" id="ARBA00029774"/>
    </source>
</evidence>
<evidence type="ECO:0000256" key="10">
    <source>
        <dbReference type="ARBA" id="ARBA00022840"/>
    </source>
</evidence>
<dbReference type="InterPro" id="IPR005145">
    <property type="entry name" value="Sua5_C"/>
</dbReference>
<reference evidence="15 16" key="1">
    <citation type="submission" date="2023-09" db="EMBL/GenBank/DDBJ databases">
        <authorList>
            <person name="Rey-Velasco X."/>
        </authorList>
    </citation>
    <scope>NUCLEOTIDE SEQUENCE [LARGE SCALE GENOMIC DNA]</scope>
    <source>
        <strain evidence="15 16">F388</strain>
    </source>
</reference>
<evidence type="ECO:0000256" key="13">
    <source>
        <dbReference type="PIRNR" id="PIRNR004930"/>
    </source>
</evidence>
<evidence type="ECO:0000256" key="6">
    <source>
        <dbReference type="ARBA" id="ARBA00022679"/>
    </source>
</evidence>